<sequence>METKITPKYTSLYCDISLDLQDEFVARCKEAGIHAGIPLCFSTEPKTFVSIIHDGLVKIAPALLRIMKMFTQERNIKIEVSKDSTLIDLKGLSTEDAIKVIESAYAIRVVHAEEDNSPKQ</sequence>
<dbReference type="RefSeq" id="WP_099114285.1">
    <property type="nucleotide sequence ID" value="NZ_CAWNQI010000128.1"/>
</dbReference>
<dbReference type="Proteomes" id="UP000221980">
    <property type="component" value="Unassembled WGS sequence"/>
</dbReference>
<organism evidence="1 2">
    <name type="scientific">Xenorhabdus miraniensis</name>
    <dbReference type="NCBI Taxonomy" id="351674"/>
    <lineage>
        <taxon>Bacteria</taxon>
        <taxon>Pseudomonadati</taxon>
        <taxon>Pseudomonadota</taxon>
        <taxon>Gammaproteobacteria</taxon>
        <taxon>Enterobacterales</taxon>
        <taxon>Morganellaceae</taxon>
        <taxon>Xenorhabdus</taxon>
    </lineage>
</organism>
<proteinExistence type="predicted"/>
<reference evidence="1 2" key="1">
    <citation type="journal article" date="2017" name="Nat. Microbiol.">
        <title>Natural product diversity associated with the nematode symbionts Photorhabdus and Xenorhabdus.</title>
        <authorList>
            <person name="Tobias N.J."/>
            <person name="Wolff H."/>
            <person name="Djahanschiri B."/>
            <person name="Grundmann F."/>
            <person name="Kronenwerth M."/>
            <person name="Shi Y.M."/>
            <person name="Simonyi S."/>
            <person name="Grun P."/>
            <person name="Shapiro-Ilan D."/>
            <person name="Pidot S.J."/>
            <person name="Stinear T.P."/>
            <person name="Ebersberger I."/>
            <person name="Bode H.B."/>
        </authorList>
    </citation>
    <scope>NUCLEOTIDE SEQUENCE [LARGE SCALE GENOMIC DNA]</scope>
    <source>
        <strain evidence="1 2">DSM 17902</strain>
    </source>
</reference>
<keyword evidence="2" id="KW-1185">Reference proteome</keyword>
<protein>
    <submittedName>
        <fullName evidence="1">Uncharacterized protein</fullName>
    </submittedName>
</protein>
<dbReference type="OrthoDB" id="9985252at2"/>
<evidence type="ECO:0000313" key="1">
    <source>
        <dbReference type="EMBL" id="PHM48565.1"/>
    </source>
</evidence>
<name>A0A2D0JQK7_9GAMM</name>
<evidence type="ECO:0000313" key="2">
    <source>
        <dbReference type="Proteomes" id="UP000221980"/>
    </source>
</evidence>
<comment type="caution">
    <text evidence="1">The sequence shown here is derived from an EMBL/GenBank/DDBJ whole genome shotgun (WGS) entry which is preliminary data.</text>
</comment>
<dbReference type="AlphaFoldDB" id="A0A2D0JQK7"/>
<gene>
    <name evidence="1" type="ORF">Xmir_02044</name>
</gene>
<accession>A0A2D0JQK7</accession>
<dbReference type="EMBL" id="NITZ01000009">
    <property type="protein sequence ID" value="PHM48565.1"/>
    <property type="molecule type" value="Genomic_DNA"/>
</dbReference>